<dbReference type="Proteomes" id="UP000006461">
    <property type="component" value="Chromosome"/>
</dbReference>
<dbReference type="Gene3D" id="2.160.20.10">
    <property type="entry name" value="Single-stranded right-handed beta-helix, Pectin lyase-like"/>
    <property type="match status" value="1"/>
</dbReference>
<proteinExistence type="predicted"/>
<dbReference type="OMA" id="NTRIRCA"/>
<feature type="compositionally biased region" description="Low complexity" evidence="1">
    <location>
        <begin position="58"/>
        <end position="67"/>
    </location>
</feature>
<dbReference type="PATRIC" id="fig|477641.3.peg.426"/>
<gene>
    <name evidence="2" type="ordered locus">MODMU_0452</name>
</gene>
<organism evidence="2 3">
    <name type="scientific">Modestobacter italicus (strain DSM 44449 / CECT 9708 / BC 501)</name>
    <dbReference type="NCBI Taxonomy" id="2732864"/>
    <lineage>
        <taxon>Bacteria</taxon>
        <taxon>Bacillati</taxon>
        <taxon>Actinomycetota</taxon>
        <taxon>Actinomycetes</taxon>
        <taxon>Geodermatophilales</taxon>
        <taxon>Geodermatophilaceae</taxon>
        <taxon>Modestobacter</taxon>
    </lineage>
</organism>
<dbReference type="InterPro" id="IPR012334">
    <property type="entry name" value="Pectin_lyas_fold"/>
</dbReference>
<dbReference type="STRING" id="477641.MODMU_0452"/>
<reference evidence="2 3" key="1">
    <citation type="journal article" date="2012" name="J. Bacteriol.">
        <title>Genome Sequence of Radiation-Resistant Modestobacter marinus Strain BC501, a Representative Actinobacterium That Thrives on Calcareous Stone Surfaces.</title>
        <authorList>
            <person name="Normand P."/>
            <person name="Gury J."/>
            <person name="Pujic P."/>
            <person name="Chouaia B."/>
            <person name="Crotti E."/>
            <person name="Brusetti L."/>
            <person name="Daffonchio D."/>
            <person name="Vacherie B."/>
            <person name="Barbe V."/>
            <person name="Medigue C."/>
            <person name="Calteau A."/>
            <person name="Ghodhbane-Gtari F."/>
            <person name="Essoussi I."/>
            <person name="Nouioui I."/>
            <person name="Abbassi-Ghozzi I."/>
            <person name="Gtari M."/>
        </authorList>
    </citation>
    <scope>NUCLEOTIDE SEQUENCE [LARGE SCALE GENOMIC DNA]</scope>
    <source>
        <strain evidence="3">BC 501</strain>
    </source>
</reference>
<dbReference type="eggNOG" id="COG3420">
    <property type="taxonomic scope" value="Bacteria"/>
</dbReference>
<dbReference type="AlphaFoldDB" id="I4ER97"/>
<evidence type="ECO:0000256" key="1">
    <source>
        <dbReference type="SAM" id="MobiDB-lite"/>
    </source>
</evidence>
<evidence type="ECO:0000313" key="2">
    <source>
        <dbReference type="EMBL" id="CCH85910.1"/>
    </source>
</evidence>
<keyword evidence="3" id="KW-1185">Reference proteome</keyword>
<protein>
    <submittedName>
        <fullName evidence="2">Carbohydrate-binding CenC domain protein</fullName>
    </submittedName>
</protein>
<dbReference type="PROSITE" id="PS51257">
    <property type="entry name" value="PROKAR_LIPOPROTEIN"/>
    <property type="match status" value="1"/>
</dbReference>
<dbReference type="HOGENOM" id="CLU_926931_0_0_11"/>
<evidence type="ECO:0000313" key="3">
    <source>
        <dbReference type="Proteomes" id="UP000006461"/>
    </source>
</evidence>
<accession>I4ER97</accession>
<feature type="region of interest" description="Disordered" evidence="1">
    <location>
        <begin position="40"/>
        <end position="73"/>
    </location>
</feature>
<dbReference type="KEGG" id="mmar:MODMU_0452"/>
<dbReference type="OrthoDB" id="505641at2"/>
<name>I4ER97_MODI5</name>
<dbReference type="InterPro" id="IPR011050">
    <property type="entry name" value="Pectin_lyase_fold/virulence"/>
</dbReference>
<dbReference type="EMBL" id="FO203431">
    <property type="protein sequence ID" value="CCH85910.1"/>
    <property type="molecule type" value="Genomic_DNA"/>
</dbReference>
<sequence length="300" mass="31428">MAVSRATVGGVTRRHRALVALLAVVLVGGCGTEGGDDYVRPATTASAGDGPASPPGPDDTGVPPGTVLEPSGDLDVTEDGAVVDGLDITGCVVVRADDVTIQNTRIRCADPDTANVVQVADGATGLLVQDTEIDGMGTADIGVGWSDYTLRRVEVHRTNDGARLGDDVLIERSWFHDMIRQGELHPDCVQATQGTGITLRGNTFDVPADGSGDLNNAAIMLGSETGKRRLEQVLVVGNWLNGGNYTVNVRQDTHFDDVVFRGNVYGPDSRYGPAQAPAGVVFDGETMSETDQVWAVNEVG</sequence>
<dbReference type="SUPFAM" id="SSF51126">
    <property type="entry name" value="Pectin lyase-like"/>
    <property type="match status" value="1"/>
</dbReference>